<sequence length="78" mass="9178">LVDFYVCLLSSCGLLLPLKPNHRNWILHAFLMSTFCLSSVTFLFVNIFFNHTKQFRPHLLKQLIQADIYSFLLLPSEY</sequence>
<proteinExistence type="predicted"/>
<evidence type="ECO:0000313" key="2">
    <source>
        <dbReference type="EMBL" id="KAJ9580824.1"/>
    </source>
</evidence>
<name>A0AAD7ZHK4_DIPPU</name>
<evidence type="ECO:0000256" key="1">
    <source>
        <dbReference type="SAM" id="Phobius"/>
    </source>
</evidence>
<feature type="transmembrane region" description="Helical" evidence="1">
    <location>
        <begin position="25"/>
        <end position="49"/>
    </location>
</feature>
<dbReference type="Proteomes" id="UP001233999">
    <property type="component" value="Unassembled WGS sequence"/>
</dbReference>
<dbReference type="EMBL" id="JASPKZ010008134">
    <property type="protein sequence ID" value="KAJ9580824.1"/>
    <property type="molecule type" value="Genomic_DNA"/>
</dbReference>
<evidence type="ECO:0000313" key="3">
    <source>
        <dbReference type="Proteomes" id="UP001233999"/>
    </source>
</evidence>
<reference evidence="2" key="2">
    <citation type="submission" date="2023-05" db="EMBL/GenBank/DDBJ databases">
        <authorList>
            <person name="Fouks B."/>
        </authorList>
    </citation>
    <scope>NUCLEOTIDE SEQUENCE</scope>
    <source>
        <strain evidence="2">Stay&amp;Tobe</strain>
        <tissue evidence="2">Testes</tissue>
    </source>
</reference>
<comment type="caution">
    <text evidence="2">The sequence shown here is derived from an EMBL/GenBank/DDBJ whole genome shotgun (WGS) entry which is preliminary data.</text>
</comment>
<keyword evidence="1" id="KW-0472">Membrane</keyword>
<accession>A0AAD7ZHK4</accession>
<protein>
    <submittedName>
        <fullName evidence="2">Uncharacterized protein</fullName>
    </submittedName>
</protein>
<gene>
    <name evidence="2" type="ORF">L9F63_023994</name>
</gene>
<organism evidence="2 3">
    <name type="scientific">Diploptera punctata</name>
    <name type="common">Pacific beetle cockroach</name>
    <dbReference type="NCBI Taxonomy" id="6984"/>
    <lineage>
        <taxon>Eukaryota</taxon>
        <taxon>Metazoa</taxon>
        <taxon>Ecdysozoa</taxon>
        <taxon>Arthropoda</taxon>
        <taxon>Hexapoda</taxon>
        <taxon>Insecta</taxon>
        <taxon>Pterygota</taxon>
        <taxon>Neoptera</taxon>
        <taxon>Polyneoptera</taxon>
        <taxon>Dictyoptera</taxon>
        <taxon>Blattodea</taxon>
        <taxon>Blaberoidea</taxon>
        <taxon>Blaberidae</taxon>
        <taxon>Diplopterinae</taxon>
        <taxon>Diploptera</taxon>
    </lineage>
</organism>
<feature type="non-terminal residue" evidence="2">
    <location>
        <position position="1"/>
    </location>
</feature>
<keyword evidence="1" id="KW-1133">Transmembrane helix</keyword>
<reference evidence="2" key="1">
    <citation type="journal article" date="2023" name="IScience">
        <title>Live-bearing cockroach genome reveals convergent evolutionary mechanisms linked to viviparity in insects and beyond.</title>
        <authorList>
            <person name="Fouks B."/>
            <person name="Harrison M.C."/>
            <person name="Mikhailova A.A."/>
            <person name="Marchal E."/>
            <person name="English S."/>
            <person name="Carruthers M."/>
            <person name="Jennings E.C."/>
            <person name="Chiamaka E.L."/>
            <person name="Frigard R.A."/>
            <person name="Pippel M."/>
            <person name="Attardo G.M."/>
            <person name="Benoit J.B."/>
            <person name="Bornberg-Bauer E."/>
            <person name="Tobe S.S."/>
        </authorList>
    </citation>
    <scope>NUCLEOTIDE SEQUENCE</scope>
    <source>
        <strain evidence="2">Stay&amp;Tobe</strain>
    </source>
</reference>
<keyword evidence="3" id="KW-1185">Reference proteome</keyword>
<dbReference type="AlphaFoldDB" id="A0AAD7ZHK4"/>
<keyword evidence="1" id="KW-0812">Transmembrane</keyword>
<feature type="non-terminal residue" evidence="2">
    <location>
        <position position="78"/>
    </location>
</feature>